<feature type="region of interest" description="Disordered" evidence="3">
    <location>
        <begin position="1"/>
        <end position="20"/>
    </location>
</feature>
<organism evidence="4 5">
    <name type="scientific">Dryococelus australis</name>
    <dbReference type="NCBI Taxonomy" id="614101"/>
    <lineage>
        <taxon>Eukaryota</taxon>
        <taxon>Metazoa</taxon>
        <taxon>Ecdysozoa</taxon>
        <taxon>Arthropoda</taxon>
        <taxon>Hexapoda</taxon>
        <taxon>Insecta</taxon>
        <taxon>Pterygota</taxon>
        <taxon>Neoptera</taxon>
        <taxon>Polyneoptera</taxon>
        <taxon>Phasmatodea</taxon>
        <taxon>Verophasmatodea</taxon>
        <taxon>Anareolatae</taxon>
        <taxon>Phasmatidae</taxon>
        <taxon>Eurycanthinae</taxon>
        <taxon>Dryococelus</taxon>
    </lineage>
</organism>
<feature type="region of interest" description="Disordered" evidence="3">
    <location>
        <begin position="145"/>
        <end position="173"/>
    </location>
</feature>
<evidence type="ECO:0000256" key="2">
    <source>
        <dbReference type="PROSITE-ProRule" id="PRU00497"/>
    </source>
</evidence>
<dbReference type="PROSITE" id="PS00233">
    <property type="entry name" value="CHIT_BIND_RR_1"/>
    <property type="match status" value="1"/>
</dbReference>
<keyword evidence="5" id="KW-1185">Reference proteome</keyword>
<reference evidence="4 5" key="1">
    <citation type="submission" date="2023-02" db="EMBL/GenBank/DDBJ databases">
        <title>LHISI_Scaffold_Assembly.</title>
        <authorList>
            <person name="Stuart O.P."/>
            <person name="Cleave R."/>
            <person name="Magrath M.J.L."/>
            <person name="Mikheyev A.S."/>
        </authorList>
    </citation>
    <scope>NUCLEOTIDE SEQUENCE [LARGE SCALE GENOMIC DNA]</scope>
    <source>
        <strain evidence="4">Daus_M_001</strain>
        <tissue evidence="4">Leg muscle</tissue>
    </source>
</reference>
<dbReference type="PROSITE" id="PS51155">
    <property type="entry name" value="CHIT_BIND_RR_2"/>
    <property type="match status" value="1"/>
</dbReference>
<name>A0ABQ9I5I6_9NEOP</name>
<feature type="compositionally biased region" description="Polar residues" evidence="3">
    <location>
        <begin position="58"/>
        <end position="69"/>
    </location>
</feature>
<dbReference type="InterPro" id="IPR000618">
    <property type="entry name" value="Insect_cuticle"/>
</dbReference>
<feature type="region of interest" description="Disordered" evidence="3">
    <location>
        <begin position="226"/>
        <end position="262"/>
    </location>
</feature>
<dbReference type="InterPro" id="IPR031311">
    <property type="entry name" value="CHIT_BIND_RR_consensus"/>
</dbReference>
<evidence type="ECO:0000313" key="5">
    <source>
        <dbReference type="Proteomes" id="UP001159363"/>
    </source>
</evidence>
<keyword evidence="1 2" id="KW-0193">Cuticle</keyword>
<evidence type="ECO:0000313" key="4">
    <source>
        <dbReference type="EMBL" id="KAJ8891919.1"/>
    </source>
</evidence>
<dbReference type="Pfam" id="PF00379">
    <property type="entry name" value="Chitin_bind_4"/>
    <property type="match status" value="1"/>
</dbReference>
<sequence length="415" mass="44357">MPLVPGFSRGSPVSPAPSFRRRSMFTSTNLIASGDLDVKSHPNLFAHSRSHTRHGNDVTGQQNVGTPSPNQRLVTYSPLQPAAQEIGNLSQHAAANQTKNPLLEPIREFDPPKSKEPPLHLVSLKFILWGFSLCKGYSRGTMPREKLGVSRENPPADETVRPQGIVAGTPIVPSPKTTNISAVGKLEGRRIGGGGRGVWQTARGTRSAIRLRNICLVTLGSGPLNGLVRRTSKKGGRGERRDKNRGRMSSPPPPPKKPLSRDVCLNSVAVTSSTTGALGINTLSRSPGHHSSLSASLSSGRRALLSHNMKLLVVCLLSVVAVALARPQQPEPIPIVKQTADITPEGAYQYSYETGNGIKADETGSLEPADNPEDGNVVVVQGSYTYTGDDGVVYTVNYKADKNGYQASGDHIPQK</sequence>
<protein>
    <submittedName>
        <fullName evidence="4">Uncharacterized protein</fullName>
    </submittedName>
</protein>
<evidence type="ECO:0000256" key="1">
    <source>
        <dbReference type="ARBA" id="ARBA00022460"/>
    </source>
</evidence>
<gene>
    <name evidence="4" type="ORF">PR048_004478</name>
</gene>
<dbReference type="EMBL" id="JARBHB010000002">
    <property type="protein sequence ID" value="KAJ8891919.1"/>
    <property type="molecule type" value="Genomic_DNA"/>
</dbReference>
<comment type="caution">
    <text evidence="4">The sequence shown here is derived from an EMBL/GenBank/DDBJ whole genome shotgun (WGS) entry which is preliminary data.</text>
</comment>
<dbReference type="PANTHER" id="PTHR10380">
    <property type="entry name" value="CUTICLE PROTEIN"/>
    <property type="match status" value="1"/>
</dbReference>
<dbReference type="InterPro" id="IPR050468">
    <property type="entry name" value="Cuticle_Struct_Prot"/>
</dbReference>
<dbReference type="PANTHER" id="PTHR10380:SF173">
    <property type="entry name" value="CUTICULAR PROTEIN 47EF, ISOFORM C-RELATED"/>
    <property type="match status" value="1"/>
</dbReference>
<accession>A0ABQ9I5I6</accession>
<feature type="region of interest" description="Disordered" evidence="3">
    <location>
        <begin position="49"/>
        <end position="69"/>
    </location>
</feature>
<dbReference type="Proteomes" id="UP001159363">
    <property type="component" value="Chromosome 2"/>
</dbReference>
<dbReference type="PRINTS" id="PR00947">
    <property type="entry name" value="CUTICLE"/>
</dbReference>
<proteinExistence type="predicted"/>
<evidence type="ECO:0000256" key="3">
    <source>
        <dbReference type="SAM" id="MobiDB-lite"/>
    </source>
</evidence>